<evidence type="ECO:0000313" key="9">
    <source>
        <dbReference type="EnsemblPlants" id="Bo3g034010.1"/>
    </source>
</evidence>
<keyword evidence="7" id="KW-1133">Transmembrane helix</keyword>
<dbReference type="Proteomes" id="UP000032141">
    <property type="component" value="Chromosome C3"/>
</dbReference>
<evidence type="ECO:0000259" key="8">
    <source>
        <dbReference type="Pfam" id="PF03007"/>
    </source>
</evidence>
<dbReference type="AlphaFoldDB" id="A0A0D3B5S6"/>
<dbReference type="UniPathway" id="UPA00282"/>
<comment type="pathway">
    <text evidence="2">Lipid metabolism.</text>
</comment>
<evidence type="ECO:0000256" key="7">
    <source>
        <dbReference type="SAM" id="Phobius"/>
    </source>
</evidence>
<dbReference type="InterPro" id="IPR004255">
    <property type="entry name" value="O-acyltransferase_WSD1_N"/>
</dbReference>
<dbReference type="GO" id="GO:0005886">
    <property type="term" value="C:plasma membrane"/>
    <property type="evidence" value="ECO:0007669"/>
    <property type="project" value="TreeGrafter"/>
</dbReference>
<sequence>MKKGKDIDREEQDTAANEPLSPVSQLLVLPGLYCVIVLTLGFKTRCNPSAIVEGIKNTWIKLPRFSSKVEMKKNGQAVWVPVTVRVEDHVIVPDFDHVNIENPDQFIEDYTSNIASTPMDMSRPLWEFHVLNVKTSNAKSVGIGKLHHSLGDGVSLMSLLLASSRKVSDPKAPPTTTATKKHADSSAKGWWCIRRFWLVINIIFTTLIELFKFWLTGCRHNSNSRPSSTM</sequence>
<dbReference type="Pfam" id="PF03007">
    <property type="entry name" value="WS_DGAT_cat"/>
    <property type="match status" value="1"/>
</dbReference>
<dbReference type="InterPro" id="IPR045034">
    <property type="entry name" value="O-acyltransferase_WSD1-like"/>
</dbReference>
<comment type="pathway">
    <text evidence="1">Glycerolipid metabolism; triacylglycerol biosynthesis.</text>
</comment>
<dbReference type="EC" id="2.3.1.20" evidence="3"/>
<evidence type="ECO:0000256" key="3">
    <source>
        <dbReference type="ARBA" id="ARBA00013244"/>
    </source>
</evidence>
<comment type="catalytic activity">
    <reaction evidence="6">
        <text>an acyl-CoA + a 1,2-diacyl-sn-glycerol = a triacyl-sn-glycerol + CoA</text>
        <dbReference type="Rhea" id="RHEA:10868"/>
        <dbReference type="ChEBI" id="CHEBI:17815"/>
        <dbReference type="ChEBI" id="CHEBI:57287"/>
        <dbReference type="ChEBI" id="CHEBI:58342"/>
        <dbReference type="ChEBI" id="CHEBI:64615"/>
        <dbReference type="EC" id="2.3.1.20"/>
    </reaction>
</comment>
<reference evidence="9 10" key="1">
    <citation type="journal article" date="2014" name="Genome Biol.">
        <title>Transcriptome and methylome profiling reveals relics of genome dominance in the mesopolyploid Brassica oleracea.</title>
        <authorList>
            <person name="Parkin I.A."/>
            <person name="Koh C."/>
            <person name="Tang H."/>
            <person name="Robinson S.J."/>
            <person name="Kagale S."/>
            <person name="Clarke W.E."/>
            <person name="Town C.D."/>
            <person name="Nixon J."/>
            <person name="Krishnakumar V."/>
            <person name="Bidwell S.L."/>
            <person name="Denoeud F."/>
            <person name="Belcram H."/>
            <person name="Links M.G."/>
            <person name="Just J."/>
            <person name="Clarke C."/>
            <person name="Bender T."/>
            <person name="Huebert T."/>
            <person name="Mason A.S."/>
            <person name="Pires J.C."/>
            <person name="Barker G."/>
            <person name="Moore J."/>
            <person name="Walley P.G."/>
            <person name="Manoli S."/>
            <person name="Batley J."/>
            <person name="Edwards D."/>
            <person name="Nelson M.N."/>
            <person name="Wang X."/>
            <person name="Paterson A.H."/>
            <person name="King G."/>
            <person name="Bancroft I."/>
            <person name="Chalhoub B."/>
            <person name="Sharpe A.G."/>
        </authorList>
    </citation>
    <scope>NUCLEOTIDE SEQUENCE</scope>
    <source>
        <strain evidence="9 10">cv. TO1000</strain>
    </source>
</reference>
<evidence type="ECO:0000256" key="4">
    <source>
        <dbReference type="ARBA" id="ARBA00022679"/>
    </source>
</evidence>
<dbReference type="OrthoDB" id="619536at2759"/>
<proteinExistence type="predicted"/>
<keyword evidence="5" id="KW-0012">Acyltransferase</keyword>
<keyword evidence="10" id="KW-1185">Reference proteome</keyword>
<evidence type="ECO:0000256" key="2">
    <source>
        <dbReference type="ARBA" id="ARBA00005189"/>
    </source>
</evidence>
<dbReference type="PANTHER" id="PTHR31650">
    <property type="entry name" value="O-ACYLTRANSFERASE (WSD1-LIKE) FAMILY PROTEIN"/>
    <property type="match status" value="1"/>
</dbReference>
<name>A0A0D3B5S6_BRAOL</name>
<feature type="transmembrane region" description="Helical" evidence="7">
    <location>
        <begin position="196"/>
        <end position="215"/>
    </location>
</feature>
<dbReference type="OMA" id="ERGENNM"/>
<evidence type="ECO:0000256" key="1">
    <source>
        <dbReference type="ARBA" id="ARBA00004771"/>
    </source>
</evidence>
<dbReference type="PANTHER" id="PTHR31650:SF50">
    <property type="entry name" value="WAX ESTER SYNTHASE_DIACYLGLYCEROL ACYLTRANSFERASE 3"/>
    <property type="match status" value="1"/>
</dbReference>
<dbReference type="GeneID" id="106331410"/>
<dbReference type="KEGG" id="boe:106331410"/>
<dbReference type="Gramene" id="Bo3g034010.1">
    <property type="protein sequence ID" value="Bo3g034010.1"/>
    <property type="gene ID" value="Bo3g034010"/>
</dbReference>
<protein>
    <recommendedName>
        <fullName evidence="3">diacylglycerol O-acyltransferase</fullName>
        <ecNumber evidence="3">2.3.1.20</ecNumber>
    </recommendedName>
</protein>
<feature type="transmembrane region" description="Helical" evidence="7">
    <location>
        <begin position="23"/>
        <end position="42"/>
    </location>
</feature>
<evidence type="ECO:0000313" key="10">
    <source>
        <dbReference type="Proteomes" id="UP000032141"/>
    </source>
</evidence>
<keyword evidence="7" id="KW-0812">Transmembrane</keyword>
<dbReference type="GO" id="GO:0019432">
    <property type="term" value="P:triglyceride biosynthetic process"/>
    <property type="evidence" value="ECO:0007669"/>
    <property type="project" value="UniProtKB-UniPathway"/>
</dbReference>
<accession>A0A0D3B5S6</accession>
<evidence type="ECO:0000256" key="6">
    <source>
        <dbReference type="ARBA" id="ARBA00048109"/>
    </source>
</evidence>
<dbReference type="GO" id="GO:0004144">
    <property type="term" value="F:diacylglycerol O-acyltransferase activity"/>
    <property type="evidence" value="ECO:0007669"/>
    <property type="project" value="UniProtKB-EC"/>
</dbReference>
<dbReference type="EnsemblPlants" id="Bo3g034010.1">
    <property type="protein sequence ID" value="Bo3g034010.1"/>
    <property type="gene ID" value="Bo3g034010"/>
</dbReference>
<dbReference type="RefSeq" id="XP_013625211.1">
    <property type="nucleotide sequence ID" value="XM_013769757.1"/>
</dbReference>
<keyword evidence="7" id="KW-0472">Membrane</keyword>
<dbReference type="SUPFAM" id="SSF52777">
    <property type="entry name" value="CoA-dependent acyltransferases"/>
    <property type="match status" value="1"/>
</dbReference>
<dbReference type="HOGENOM" id="CLU_027831_1_0_1"/>
<evidence type="ECO:0000256" key="5">
    <source>
        <dbReference type="ARBA" id="ARBA00023315"/>
    </source>
</evidence>
<keyword evidence="4" id="KW-0808">Transferase</keyword>
<dbReference type="eggNOG" id="ENOG502QTZ2">
    <property type="taxonomic scope" value="Eukaryota"/>
</dbReference>
<organism evidence="9 10">
    <name type="scientific">Brassica oleracea var. oleracea</name>
    <dbReference type="NCBI Taxonomy" id="109376"/>
    <lineage>
        <taxon>Eukaryota</taxon>
        <taxon>Viridiplantae</taxon>
        <taxon>Streptophyta</taxon>
        <taxon>Embryophyta</taxon>
        <taxon>Tracheophyta</taxon>
        <taxon>Spermatophyta</taxon>
        <taxon>Magnoliopsida</taxon>
        <taxon>eudicotyledons</taxon>
        <taxon>Gunneridae</taxon>
        <taxon>Pentapetalae</taxon>
        <taxon>rosids</taxon>
        <taxon>malvids</taxon>
        <taxon>Brassicales</taxon>
        <taxon>Brassicaceae</taxon>
        <taxon>Brassiceae</taxon>
        <taxon>Brassica</taxon>
    </lineage>
</organism>
<feature type="domain" description="O-acyltransferase WSD1-like N-terminal" evidence="8">
    <location>
        <begin position="55"/>
        <end position="185"/>
    </location>
</feature>
<reference evidence="9" key="2">
    <citation type="submission" date="2015-03" db="UniProtKB">
        <authorList>
            <consortium name="EnsemblPlants"/>
        </authorList>
    </citation>
    <scope>IDENTIFICATION</scope>
</reference>